<dbReference type="RefSeq" id="WP_185683473.1">
    <property type="nucleotide sequence ID" value="NZ_JACLAU010000014.1"/>
</dbReference>
<reference evidence="1 2" key="1">
    <citation type="submission" date="2020-08" db="EMBL/GenBank/DDBJ databases">
        <title>The genome sequence of Novosphingobium flavum 4Y4.</title>
        <authorList>
            <person name="Liu Y."/>
        </authorList>
    </citation>
    <scope>NUCLEOTIDE SEQUENCE [LARGE SCALE GENOMIC DNA]</scope>
    <source>
        <strain evidence="1 2">4Y4</strain>
    </source>
</reference>
<dbReference type="Proteomes" id="UP000520156">
    <property type="component" value="Unassembled WGS sequence"/>
</dbReference>
<comment type="caution">
    <text evidence="1">The sequence shown here is derived from an EMBL/GenBank/DDBJ whole genome shotgun (WGS) entry which is preliminary data.</text>
</comment>
<organism evidence="1 2">
    <name type="scientific">Novosphingobium aerophilum</name>
    <dbReference type="NCBI Taxonomy" id="2839843"/>
    <lineage>
        <taxon>Bacteria</taxon>
        <taxon>Pseudomonadati</taxon>
        <taxon>Pseudomonadota</taxon>
        <taxon>Alphaproteobacteria</taxon>
        <taxon>Sphingomonadales</taxon>
        <taxon>Sphingomonadaceae</taxon>
        <taxon>Novosphingobium</taxon>
    </lineage>
</organism>
<proteinExistence type="predicted"/>
<gene>
    <name evidence="1" type="ORF">H7F49_10090</name>
</gene>
<evidence type="ECO:0000313" key="1">
    <source>
        <dbReference type="EMBL" id="MBC2652054.1"/>
    </source>
</evidence>
<dbReference type="EMBL" id="JACLAU010000014">
    <property type="protein sequence ID" value="MBC2652054.1"/>
    <property type="molecule type" value="Genomic_DNA"/>
</dbReference>
<sequence>MVFDPGHAMNFARYCLALVGATVATLAVSDVANGAIVNVTYEGTVKSGFDYTGVFGASNTALDGLSFRTTYVFDTAIAPYLVQTATYNLVSTDPSSWGQGPGITASIIINGRTVTLNNINFLSSLNAYNQVSPSDGLIYSGQSSNVWDRLEDSRFQIVNLIQNGVSEQSNRLPAALTGPFSGMVSGGGGFQISTTDNTLGAWTFQQYAYGSFYTTSMSVAEGVWTGPRPVITPYVPLVSVSAVPEPSTWACMMTGLALIGIALRGARGRHHIKPSCTA</sequence>
<keyword evidence="2" id="KW-1185">Reference proteome</keyword>
<protein>
    <submittedName>
        <fullName evidence="1">PEP-CTERM sorting domain-containing protein</fullName>
    </submittedName>
</protein>
<name>A0A7X1KC99_9SPHN</name>
<evidence type="ECO:0000313" key="2">
    <source>
        <dbReference type="Proteomes" id="UP000520156"/>
    </source>
</evidence>
<accession>A0A7X1KC99</accession>
<dbReference type="AlphaFoldDB" id="A0A7X1KC99"/>